<feature type="binding site" evidence="8">
    <location>
        <position position="100"/>
    </location>
    <ligand>
        <name>Cu cation</name>
        <dbReference type="ChEBI" id="CHEBI:23378"/>
    </ligand>
</feature>
<keyword evidence="6 8" id="KW-0186">Copper</keyword>
<accession>A0A839A8P3</accession>
<dbReference type="InterPro" id="IPR008972">
    <property type="entry name" value="Cupredoxin"/>
</dbReference>
<evidence type="ECO:0000256" key="2">
    <source>
        <dbReference type="ARBA" id="ARBA00022448"/>
    </source>
</evidence>
<feature type="signal peptide" evidence="9">
    <location>
        <begin position="1"/>
        <end position="22"/>
    </location>
</feature>
<evidence type="ECO:0000256" key="9">
    <source>
        <dbReference type="SAM" id="SignalP"/>
    </source>
</evidence>
<dbReference type="Proteomes" id="UP000541109">
    <property type="component" value="Unassembled WGS sequence"/>
</dbReference>
<dbReference type="CDD" id="cd04218">
    <property type="entry name" value="Pseudoazurin"/>
    <property type="match status" value="1"/>
</dbReference>
<name>A0A839A8P3_9HYPH</name>
<dbReference type="GO" id="GO:0009055">
    <property type="term" value="F:electron transfer activity"/>
    <property type="evidence" value="ECO:0007669"/>
    <property type="project" value="InterPro"/>
</dbReference>
<dbReference type="InterPro" id="IPR001235">
    <property type="entry name" value="Copper_blue_Plastocyanin"/>
</dbReference>
<keyword evidence="4" id="KW-0574">Periplasm</keyword>
<keyword evidence="12" id="KW-1185">Reference proteome</keyword>
<dbReference type="NCBIfam" id="TIGR02375">
    <property type="entry name" value="pseudoazurin"/>
    <property type="match status" value="1"/>
</dbReference>
<feature type="binding site" evidence="8">
    <location>
        <position position="62"/>
    </location>
    <ligand>
        <name>Cu cation</name>
        <dbReference type="ChEBI" id="CHEBI:23378"/>
    </ligand>
</feature>
<keyword evidence="2" id="KW-0813">Transport</keyword>
<evidence type="ECO:0000256" key="3">
    <source>
        <dbReference type="ARBA" id="ARBA00022723"/>
    </source>
</evidence>
<evidence type="ECO:0000256" key="7">
    <source>
        <dbReference type="NCBIfam" id="TIGR02375"/>
    </source>
</evidence>
<evidence type="ECO:0000256" key="6">
    <source>
        <dbReference type="ARBA" id="ARBA00023008"/>
    </source>
</evidence>
<evidence type="ECO:0000313" key="11">
    <source>
        <dbReference type="EMBL" id="MBA5775701.1"/>
    </source>
</evidence>
<dbReference type="InterPro" id="IPR012745">
    <property type="entry name" value="Pseudoazurin"/>
</dbReference>
<sequence>MKTKTIALAIAAVLTAGTSALAADHEVRMLNKGEKGVMVFEPDLIKVAPGDTVTFKATDAGHNAETIKGMLPDGAEPFVGKMGQDVTVTFTQPGVYGIKCKPHLGMGMIAAVVVGEPVNLDAVKAVKNPGKAGKKFTDILGDI</sequence>
<dbReference type="Gene3D" id="2.60.40.420">
    <property type="entry name" value="Cupredoxins - blue copper proteins"/>
    <property type="match status" value="1"/>
</dbReference>
<keyword evidence="9" id="KW-0732">Signal</keyword>
<dbReference type="Pfam" id="PF00127">
    <property type="entry name" value="Copper-bind"/>
    <property type="match status" value="1"/>
</dbReference>
<feature type="chain" id="PRO_5032415578" description="Pseudoazurin" evidence="9">
    <location>
        <begin position="23"/>
        <end position="143"/>
    </location>
</feature>
<gene>
    <name evidence="11" type="ORF">H2509_01020</name>
</gene>
<dbReference type="GO" id="GO:0042597">
    <property type="term" value="C:periplasmic space"/>
    <property type="evidence" value="ECO:0007669"/>
    <property type="project" value="UniProtKB-SubCell"/>
</dbReference>
<proteinExistence type="predicted"/>
<reference evidence="11 12" key="1">
    <citation type="submission" date="2020-07" db="EMBL/GenBank/DDBJ databases">
        <title>Stappia sp., F7233, whole genome shotgun sequencing project.</title>
        <authorList>
            <person name="Jiang S."/>
            <person name="Liu Z.W."/>
            <person name="Du Z.J."/>
        </authorList>
    </citation>
    <scope>NUCLEOTIDE SEQUENCE [LARGE SCALE GENOMIC DNA]</scope>
    <source>
        <strain evidence="11 12">F7233</strain>
    </source>
</reference>
<evidence type="ECO:0000256" key="5">
    <source>
        <dbReference type="ARBA" id="ARBA00022982"/>
    </source>
</evidence>
<dbReference type="GO" id="GO:0005507">
    <property type="term" value="F:copper ion binding"/>
    <property type="evidence" value="ECO:0007669"/>
    <property type="project" value="UniProtKB-UniRule"/>
</dbReference>
<dbReference type="InterPro" id="IPR000923">
    <property type="entry name" value="BlueCu_1"/>
</dbReference>
<evidence type="ECO:0000259" key="10">
    <source>
        <dbReference type="Pfam" id="PF00127"/>
    </source>
</evidence>
<dbReference type="AlphaFoldDB" id="A0A839A8P3"/>
<comment type="subcellular location">
    <subcellularLocation>
        <location evidence="1">Periplasm</location>
    </subcellularLocation>
</comment>
<feature type="domain" description="Blue (type 1) copper" evidence="10">
    <location>
        <begin position="28"/>
        <end position="114"/>
    </location>
</feature>
<evidence type="ECO:0000313" key="12">
    <source>
        <dbReference type="Proteomes" id="UP000541109"/>
    </source>
</evidence>
<evidence type="ECO:0000256" key="1">
    <source>
        <dbReference type="ARBA" id="ARBA00004418"/>
    </source>
</evidence>
<dbReference type="PRINTS" id="PR00156">
    <property type="entry name" value="COPPERBLUE"/>
</dbReference>
<feature type="binding site" evidence="8">
    <location>
        <position position="103"/>
    </location>
    <ligand>
        <name>Cu cation</name>
        <dbReference type="ChEBI" id="CHEBI:23378"/>
    </ligand>
</feature>
<dbReference type="RefSeq" id="WP_182161413.1">
    <property type="nucleotide sequence ID" value="NZ_JACFXV010000029.1"/>
</dbReference>
<protein>
    <recommendedName>
        <fullName evidence="7">Pseudoazurin</fullName>
    </recommendedName>
</protein>
<keyword evidence="3 8" id="KW-0479">Metal-binding</keyword>
<dbReference type="PRINTS" id="PR00155">
    <property type="entry name" value="AMICYANIN"/>
</dbReference>
<keyword evidence="5" id="KW-0249">Electron transport</keyword>
<dbReference type="SUPFAM" id="SSF49503">
    <property type="entry name" value="Cupredoxins"/>
    <property type="match status" value="1"/>
</dbReference>
<feature type="binding site" evidence="8">
    <location>
        <position position="108"/>
    </location>
    <ligand>
        <name>Cu cation</name>
        <dbReference type="ChEBI" id="CHEBI:23378"/>
    </ligand>
</feature>
<organism evidence="11 12">
    <name type="scientific">Stappia albiluteola</name>
    <dbReference type="NCBI Taxonomy" id="2758565"/>
    <lineage>
        <taxon>Bacteria</taxon>
        <taxon>Pseudomonadati</taxon>
        <taxon>Pseudomonadota</taxon>
        <taxon>Alphaproteobacteria</taxon>
        <taxon>Hyphomicrobiales</taxon>
        <taxon>Stappiaceae</taxon>
        <taxon>Stappia</taxon>
    </lineage>
</organism>
<dbReference type="InterPro" id="IPR002386">
    <property type="entry name" value="Amicyanin/Pseudoazurin"/>
</dbReference>
<evidence type="ECO:0000256" key="8">
    <source>
        <dbReference type="PIRSR" id="PIRSR602386-1"/>
    </source>
</evidence>
<evidence type="ECO:0000256" key="4">
    <source>
        <dbReference type="ARBA" id="ARBA00022764"/>
    </source>
</evidence>
<comment type="caution">
    <text evidence="11">The sequence shown here is derived from an EMBL/GenBank/DDBJ whole genome shotgun (WGS) entry which is preliminary data.</text>
</comment>
<dbReference type="EMBL" id="JACFXV010000029">
    <property type="protein sequence ID" value="MBA5775701.1"/>
    <property type="molecule type" value="Genomic_DNA"/>
</dbReference>
<comment type="cofactor">
    <cofactor evidence="8">
        <name>Cu cation</name>
        <dbReference type="ChEBI" id="CHEBI:23378"/>
    </cofactor>
    <text evidence="8">Binds 1 copper ion per subunit.</text>
</comment>